<protein>
    <submittedName>
        <fullName evidence="1">Uncharacterized protein</fullName>
    </submittedName>
</protein>
<accession>A0A1J5QVI5</accession>
<dbReference type="EMBL" id="MLJW01000417">
    <property type="protein sequence ID" value="OIQ87536.1"/>
    <property type="molecule type" value="Genomic_DNA"/>
</dbReference>
<name>A0A1J5QVI5_9ZZZZ</name>
<dbReference type="AlphaFoldDB" id="A0A1J5QVI5"/>
<gene>
    <name evidence="1" type="ORF">GALL_305860</name>
</gene>
<evidence type="ECO:0000313" key="1">
    <source>
        <dbReference type="EMBL" id="OIQ87536.1"/>
    </source>
</evidence>
<reference evidence="1" key="1">
    <citation type="submission" date="2016-10" db="EMBL/GenBank/DDBJ databases">
        <title>Sequence of Gallionella enrichment culture.</title>
        <authorList>
            <person name="Poehlein A."/>
            <person name="Muehling M."/>
            <person name="Daniel R."/>
        </authorList>
    </citation>
    <scope>NUCLEOTIDE SEQUENCE</scope>
</reference>
<proteinExistence type="predicted"/>
<sequence>MKTQSTLTTERKIMNMPKLGTVSRSRIDLNEGELTSNINKMRMTTYTLCVIKEGHKTDFQGSNRQMDPDI</sequence>
<organism evidence="1">
    <name type="scientific">mine drainage metagenome</name>
    <dbReference type="NCBI Taxonomy" id="410659"/>
    <lineage>
        <taxon>unclassified sequences</taxon>
        <taxon>metagenomes</taxon>
        <taxon>ecological metagenomes</taxon>
    </lineage>
</organism>
<comment type="caution">
    <text evidence="1">The sequence shown here is derived from an EMBL/GenBank/DDBJ whole genome shotgun (WGS) entry which is preliminary data.</text>
</comment>